<organism evidence="2">
    <name type="scientific">Salix viminalis</name>
    <name type="common">Common osier</name>
    <name type="synonym">Basket willow</name>
    <dbReference type="NCBI Taxonomy" id="40686"/>
    <lineage>
        <taxon>Eukaryota</taxon>
        <taxon>Viridiplantae</taxon>
        <taxon>Streptophyta</taxon>
        <taxon>Embryophyta</taxon>
        <taxon>Tracheophyta</taxon>
        <taxon>Spermatophyta</taxon>
        <taxon>Magnoliopsida</taxon>
        <taxon>eudicotyledons</taxon>
        <taxon>Gunneridae</taxon>
        <taxon>Pentapetalae</taxon>
        <taxon>rosids</taxon>
        <taxon>fabids</taxon>
        <taxon>Malpighiales</taxon>
        <taxon>Salicaceae</taxon>
        <taxon>Saliceae</taxon>
        <taxon>Salix</taxon>
    </lineage>
</organism>
<name>A0A6N2K5P9_SALVM</name>
<evidence type="ECO:0000256" key="1">
    <source>
        <dbReference type="SAM" id="MobiDB-lite"/>
    </source>
</evidence>
<reference evidence="2" key="1">
    <citation type="submission" date="2019-03" db="EMBL/GenBank/DDBJ databases">
        <authorList>
            <person name="Mank J."/>
            <person name="Almeida P."/>
        </authorList>
    </citation>
    <scope>NUCLEOTIDE SEQUENCE</scope>
    <source>
        <strain evidence="2">78183</strain>
    </source>
</reference>
<sequence>MEGMDHLAHERNKTEFDVDAMKIVWAGSRHAFELSDRMARLVASDPKTSLQGDSRRKEKVKKKLKDSWT</sequence>
<evidence type="ECO:0000313" key="2">
    <source>
        <dbReference type="EMBL" id="VFU23279.1"/>
    </source>
</evidence>
<gene>
    <name evidence="2" type="ORF">SVIM_LOCUS33469</name>
</gene>
<protein>
    <submittedName>
        <fullName evidence="2">Uncharacterized protein</fullName>
    </submittedName>
</protein>
<feature type="compositionally biased region" description="Basic residues" evidence="1">
    <location>
        <begin position="57"/>
        <end position="69"/>
    </location>
</feature>
<feature type="region of interest" description="Disordered" evidence="1">
    <location>
        <begin position="44"/>
        <end position="69"/>
    </location>
</feature>
<dbReference type="EMBL" id="CAADRP010000113">
    <property type="protein sequence ID" value="VFU23279.1"/>
    <property type="molecule type" value="Genomic_DNA"/>
</dbReference>
<dbReference type="AlphaFoldDB" id="A0A6N2K5P9"/>
<accession>A0A6N2K5P9</accession>
<proteinExistence type="predicted"/>